<dbReference type="PROSITE" id="PS51635">
    <property type="entry name" value="PNPLA"/>
    <property type="match status" value="1"/>
</dbReference>
<gene>
    <name evidence="6" type="ORF">EHAR0213_LOCUS14120</name>
</gene>
<dbReference type="EMBL" id="HBII01034047">
    <property type="protein sequence ID" value="CAE0355203.1"/>
    <property type="molecule type" value="Transcribed_RNA"/>
</dbReference>
<evidence type="ECO:0000313" key="6">
    <source>
        <dbReference type="EMBL" id="CAE0355203.1"/>
    </source>
</evidence>
<keyword evidence="1 4" id="KW-0378">Hydrolase</keyword>
<evidence type="ECO:0000259" key="5">
    <source>
        <dbReference type="PROSITE" id="PS51635"/>
    </source>
</evidence>
<keyword evidence="2 4" id="KW-0442">Lipid degradation</keyword>
<feature type="active site" description="Proton acceptor" evidence="4">
    <location>
        <position position="179"/>
    </location>
</feature>
<feature type="short sequence motif" description="GXGXXG" evidence="4">
    <location>
        <begin position="16"/>
        <end position="21"/>
    </location>
</feature>
<feature type="short sequence motif" description="GXSXG" evidence="4">
    <location>
        <begin position="47"/>
        <end position="51"/>
    </location>
</feature>
<dbReference type="SUPFAM" id="SSF52151">
    <property type="entry name" value="FabD/lysophospholipase-like"/>
    <property type="match status" value="1"/>
</dbReference>
<feature type="active site" description="Nucleophile" evidence="4">
    <location>
        <position position="49"/>
    </location>
</feature>
<dbReference type="InterPro" id="IPR016035">
    <property type="entry name" value="Acyl_Trfase/lysoPLipase"/>
</dbReference>
<dbReference type="AlphaFoldDB" id="A0A7S3NE11"/>
<dbReference type="Pfam" id="PF01734">
    <property type="entry name" value="Patatin"/>
    <property type="match status" value="1"/>
</dbReference>
<dbReference type="GO" id="GO:0016298">
    <property type="term" value="F:lipase activity"/>
    <property type="evidence" value="ECO:0007669"/>
    <property type="project" value="UniProtKB-ARBA"/>
</dbReference>
<sequence>MSLKSAKKCRALVLEGGGDMGSYEVGVLKAFVEFLPAEEVMYDVITGVSVGSINAMAIALHQIGDEPTAINWMLDLWGKLTSSNIYNDWPMGAAQGIFFEEGLWNNRGEADYLNKTFEEFTDRKVYRKVNLNTVDFDDGEVYQYHEDYPFDGFAKAVTASTSMPFAFPHTHLDNHTFVDGGTIWNIDLSGAVERCREVVDRDEDIIVDTILCNGAQNITRDEHLTYNTIANFQRYQQIRAYYGMLSDYDEVKREYPFVNFRYKLVPESDLPSGFLPLGFVHKDIEAMIEIGYEEGKKAIQEGPDAAIERMRTFVKKTKDYDFDLS</sequence>
<dbReference type="InterPro" id="IPR002641">
    <property type="entry name" value="PNPLA_dom"/>
</dbReference>
<evidence type="ECO:0000256" key="4">
    <source>
        <dbReference type="PROSITE-ProRule" id="PRU01161"/>
    </source>
</evidence>
<proteinExistence type="predicted"/>
<name>A0A7S3NE11_9SPIT</name>
<evidence type="ECO:0000256" key="3">
    <source>
        <dbReference type="ARBA" id="ARBA00023098"/>
    </source>
</evidence>
<dbReference type="Gene3D" id="3.40.1090.10">
    <property type="entry name" value="Cytosolic phospholipase A2 catalytic domain"/>
    <property type="match status" value="2"/>
</dbReference>
<feature type="short sequence motif" description="DGA/G" evidence="4">
    <location>
        <begin position="179"/>
        <end position="181"/>
    </location>
</feature>
<accession>A0A7S3NE11</accession>
<dbReference type="GO" id="GO:0052689">
    <property type="term" value="F:carboxylic ester hydrolase activity"/>
    <property type="evidence" value="ECO:0007669"/>
    <property type="project" value="UniProtKB-ARBA"/>
</dbReference>
<dbReference type="PANTHER" id="PTHR14226">
    <property type="entry name" value="NEUROPATHY TARGET ESTERASE/SWISS CHEESE D.MELANOGASTER"/>
    <property type="match status" value="1"/>
</dbReference>
<feature type="domain" description="PNPLA" evidence="5">
    <location>
        <begin position="12"/>
        <end position="192"/>
    </location>
</feature>
<dbReference type="InterPro" id="IPR050301">
    <property type="entry name" value="NTE"/>
</dbReference>
<keyword evidence="3 4" id="KW-0443">Lipid metabolism</keyword>
<reference evidence="6" key="1">
    <citation type="submission" date="2021-01" db="EMBL/GenBank/DDBJ databases">
        <authorList>
            <person name="Corre E."/>
            <person name="Pelletier E."/>
            <person name="Niang G."/>
            <person name="Scheremetjew M."/>
            <person name="Finn R."/>
            <person name="Kale V."/>
            <person name="Holt S."/>
            <person name="Cochrane G."/>
            <person name="Meng A."/>
            <person name="Brown T."/>
            <person name="Cohen L."/>
        </authorList>
    </citation>
    <scope>NUCLEOTIDE SEQUENCE</scope>
    <source>
        <strain evidence="6">FSP1.4</strain>
    </source>
</reference>
<organism evidence="6">
    <name type="scientific">Euplotes harpa</name>
    <dbReference type="NCBI Taxonomy" id="151035"/>
    <lineage>
        <taxon>Eukaryota</taxon>
        <taxon>Sar</taxon>
        <taxon>Alveolata</taxon>
        <taxon>Ciliophora</taxon>
        <taxon>Intramacronucleata</taxon>
        <taxon>Spirotrichea</taxon>
        <taxon>Hypotrichia</taxon>
        <taxon>Euplotida</taxon>
        <taxon>Euplotidae</taxon>
        <taxon>Euplotes</taxon>
    </lineage>
</organism>
<protein>
    <recommendedName>
        <fullName evidence="5">PNPLA domain-containing protein</fullName>
    </recommendedName>
</protein>
<evidence type="ECO:0000256" key="2">
    <source>
        <dbReference type="ARBA" id="ARBA00022963"/>
    </source>
</evidence>
<evidence type="ECO:0000256" key="1">
    <source>
        <dbReference type="ARBA" id="ARBA00022801"/>
    </source>
</evidence>
<dbReference type="PANTHER" id="PTHR14226:SF29">
    <property type="entry name" value="NEUROPATHY TARGET ESTERASE SWS"/>
    <property type="match status" value="1"/>
</dbReference>
<dbReference type="GO" id="GO:0016042">
    <property type="term" value="P:lipid catabolic process"/>
    <property type="evidence" value="ECO:0007669"/>
    <property type="project" value="UniProtKB-UniRule"/>
</dbReference>